<evidence type="ECO:0000313" key="3">
    <source>
        <dbReference type="Proteomes" id="UP000790580"/>
    </source>
</evidence>
<feature type="domain" description="N-acetyltransferase" evidence="1">
    <location>
        <begin position="8"/>
        <end position="157"/>
    </location>
</feature>
<sequence length="170" mass="19931">MFLESKLLRLRYTSENDLDFVCKLESDKDNAKYILPWSLVKHEKALDDEDILHLVMEERVSNRLIGYMIIAGLQNPNKSLEFVRITIGDKGKGYGKEGFKVIKNWAFKEFGAHRLWLDVKVNNQRAYNLYKKEGFFVEGTLRECIKGDDGYESLHVMSLLKSEYYEEADY</sequence>
<gene>
    <name evidence="2" type="ORF">KS407_15030</name>
</gene>
<accession>A0ABS6JYJ7</accession>
<dbReference type="PANTHER" id="PTHR43415:SF3">
    <property type="entry name" value="GNAT-FAMILY ACETYLTRANSFERASE"/>
    <property type="match status" value="1"/>
</dbReference>
<dbReference type="EMBL" id="JAHQCR010000059">
    <property type="protein sequence ID" value="MBU9722729.1"/>
    <property type="molecule type" value="Genomic_DNA"/>
</dbReference>
<dbReference type="PROSITE" id="PS51186">
    <property type="entry name" value="GNAT"/>
    <property type="match status" value="1"/>
</dbReference>
<comment type="caution">
    <text evidence="2">The sequence shown here is derived from an EMBL/GenBank/DDBJ whole genome shotgun (WGS) entry which is preliminary data.</text>
</comment>
<protein>
    <submittedName>
        <fullName evidence="2">GNAT family N-acetyltransferase</fullName>
    </submittedName>
</protein>
<evidence type="ECO:0000259" key="1">
    <source>
        <dbReference type="PROSITE" id="PS51186"/>
    </source>
</evidence>
<dbReference type="Proteomes" id="UP000790580">
    <property type="component" value="Unassembled WGS sequence"/>
</dbReference>
<dbReference type="InterPro" id="IPR016181">
    <property type="entry name" value="Acyl_CoA_acyltransferase"/>
</dbReference>
<dbReference type="Gene3D" id="3.40.630.30">
    <property type="match status" value="1"/>
</dbReference>
<dbReference type="Pfam" id="PF13302">
    <property type="entry name" value="Acetyltransf_3"/>
    <property type="match status" value="1"/>
</dbReference>
<dbReference type="PANTHER" id="PTHR43415">
    <property type="entry name" value="SPERMIDINE N(1)-ACETYLTRANSFERASE"/>
    <property type="match status" value="1"/>
</dbReference>
<reference evidence="2 3" key="1">
    <citation type="submission" date="2021-06" db="EMBL/GenBank/DDBJ databases">
        <title>Bacillus sp. RD4P76, an endophyte from a halophyte.</title>
        <authorList>
            <person name="Sun J.-Q."/>
        </authorList>
    </citation>
    <scope>NUCLEOTIDE SEQUENCE [LARGE SCALE GENOMIC DNA]</scope>
    <source>
        <strain evidence="2 3">JCM 17098</strain>
    </source>
</reference>
<dbReference type="InterPro" id="IPR000182">
    <property type="entry name" value="GNAT_dom"/>
</dbReference>
<dbReference type="SUPFAM" id="SSF55729">
    <property type="entry name" value="Acyl-CoA N-acyltransferases (Nat)"/>
    <property type="match status" value="1"/>
</dbReference>
<keyword evidence="3" id="KW-1185">Reference proteome</keyword>
<proteinExistence type="predicted"/>
<evidence type="ECO:0000313" key="2">
    <source>
        <dbReference type="EMBL" id="MBU9722729.1"/>
    </source>
</evidence>
<name>A0ABS6JYJ7_9BACI</name>
<dbReference type="RefSeq" id="WP_088076989.1">
    <property type="nucleotide sequence ID" value="NZ_JAHQCR010000059.1"/>
</dbReference>
<organism evidence="2 3">
    <name type="scientific">Evansella alkalicola</name>
    <dbReference type="NCBI Taxonomy" id="745819"/>
    <lineage>
        <taxon>Bacteria</taxon>
        <taxon>Bacillati</taxon>
        <taxon>Bacillota</taxon>
        <taxon>Bacilli</taxon>
        <taxon>Bacillales</taxon>
        <taxon>Bacillaceae</taxon>
        <taxon>Evansella</taxon>
    </lineage>
</organism>